<dbReference type="HOGENOM" id="CLU_491787_0_0_1"/>
<feature type="region of interest" description="Disordered" evidence="1">
    <location>
        <begin position="1"/>
        <end position="59"/>
    </location>
</feature>
<dbReference type="OrthoDB" id="5596707at2759"/>
<dbReference type="Proteomes" id="UP000027222">
    <property type="component" value="Unassembled WGS sequence"/>
</dbReference>
<organism evidence="2 3">
    <name type="scientific">Galerina marginata (strain CBS 339.88)</name>
    <dbReference type="NCBI Taxonomy" id="685588"/>
    <lineage>
        <taxon>Eukaryota</taxon>
        <taxon>Fungi</taxon>
        <taxon>Dikarya</taxon>
        <taxon>Basidiomycota</taxon>
        <taxon>Agaricomycotina</taxon>
        <taxon>Agaricomycetes</taxon>
        <taxon>Agaricomycetidae</taxon>
        <taxon>Agaricales</taxon>
        <taxon>Agaricineae</taxon>
        <taxon>Strophariaceae</taxon>
        <taxon>Galerina</taxon>
    </lineage>
</organism>
<accession>A0A067SSM5</accession>
<sequence length="554" mass="62930">MSNPAVPINSTSNDEQPAPVPQPNPVPAQTATFSNVTSSNIKPYPARGSKDAPHFGGPQSSLERYLEDIEELCIYRGEDNDLAKYKKALWYVDIKYVDSWKRILDAAKTWTVNKAALLAFYPGLDSLYKYSVNDMKKLVDSSAAKEVSKPDHLAQYHCEFMIIASYLEKERLMTKDNINRHYILGLPPNFRATEITDQLTTSLFQFQQRIMIKEGKCKQGPDGRIVMPDRSFIRGYGPLKDRIEAATQDRSREIPPHMASTMMFKSTETVESMFTASKIEEIEDEDDPTATAYKLSTRANKVVEEKAATPPQYKFASDIEDPELVKQVIKKSLEGTITLSQKELLAVSSDIRRYYKDKTTAKRLPTTVGMLEVLGDEKSENRTYVLRFVQGDRIQRKVLTASPINRLRVIFAVLNNSVKAECVLDQGSEIMAMDKKVWEKTQHELKPNKTISMESANSQSSLTARLCENLKMKFGNLELYLQVHVVENAPFEVLVGRPFFIYTECVTRDYADGNQDITLTCPNTHTISTFPTLPREKLIEVKEPELDFIQSREL</sequence>
<keyword evidence="3" id="KW-1185">Reference proteome</keyword>
<evidence type="ECO:0008006" key="4">
    <source>
        <dbReference type="Google" id="ProtNLM"/>
    </source>
</evidence>
<evidence type="ECO:0000313" key="2">
    <source>
        <dbReference type="EMBL" id="KDR73891.1"/>
    </source>
</evidence>
<dbReference type="EMBL" id="KL142384">
    <property type="protein sequence ID" value="KDR73891.1"/>
    <property type="molecule type" value="Genomic_DNA"/>
</dbReference>
<evidence type="ECO:0000313" key="3">
    <source>
        <dbReference type="Proteomes" id="UP000027222"/>
    </source>
</evidence>
<dbReference type="Gene3D" id="2.40.70.10">
    <property type="entry name" value="Acid Proteases"/>
    <property type="match status" value="1"/>
</dbReference>
<evidence type="ECO:0000256" key="1">
    <source>
        <dbReference type="SAM" id="MobiDB-lite"/>
    </source>
</evidence>
<reference evidence="3" key="1">
    <citation type="journal article" date="2014" name="Proc. Natl. Acad. Sci. U.S.A.">
        <title>Extensive sampling of basidiomycete genomes demonstrates inadequacy of the white-rot/brown-rot paradigm for wood decay fungi.</title>
        <authorList>
            <person name="Riley R."/>
            <person name="Salamov A.A."/>
            <person name="Brown D.W."/>
            <person name="Nagy L.G."/>
            <person name="Floudas D."/>
            <person name="Held B.W."/>
            <person name="Levasseur A."/>
            <person name="Lombard V."/>
            <person name="Morin E."/>
            <person name="Otillar R."/>
            <person name="Lindquist E.A."/>
            <person name="Sun H."/>
            <person name="LaButti K.M."/>
            <person name="Schmutz J."/>
            <person name="Jabbour D."/>
            <person name="Luo H."/>
            <person name="Baker S.E."/>
            <person name="Pisabarro A.G."/>
            <person name="Walton J.D."/>
            <person name="Blanchette R.A."/>
            <person name="Henrissat B."/>
            <person name="Martin F."/>
            <person name="Cullen D."/>
            <person name="Hibbett D.S."/>
            <person name="Grigoriev I.V."/>
        </authorList>
    </citation>
    <scope>NUCLEOTIDE SEQUENCE [LARGE SCALE GENOMIC DNA]</scope>
    <source>
        <strain evidence="3">CBS 339.88</strain>
    </source>
</reference>
<proteinExistence type="predicted"/>
<dbReference type="InterPro" id="IPR021109">
    <property type="entry name" value="Peptidase_aspartic_dom_sf"/>
</dbReference>
<dbReference type="CDD" id="cd00303">
    <property type="entry name" value="retropepsin_like"/>
    <property type="match status" value="1"/>
</dbReference>
<gene>
    <name evidence="2" type="ORF">GALMADRAFT_1335736</name>
</gene>
<feature type="compositionally biased region" description="Polar residues" evidence="1">
    <location>
        <begin position="1"/>
        <end position="15"/>
    </location>
</feature>
<name>A0A067SSM5_GALM3</name>
<dbReference type="STRING" id="685588.A0A067SSM5"/>
<protein>
    <recommendedName>
        <fullName evidence="4">Aspartic peptidase DDI1-type domain-containing protein</fullName>
    </recommendedName>
</protein>
<dbReference type="AlphaFoldDB" id="A0A067SSM5"/>